<organism evidence="10">
    <name type="scientific">Caldilineaceae bacterium SB0664_bin_27</name>
    <dbReference type="NCBI Taxonomy" id="2605260"/>
    <lineage>
        <taxon>Bacteria</taxon>
        <taxon>Bacillati</taxon>
        <taxon>Chloroflexota</taxon>
        <taxon>Caldilineae</taxon>
        <taxon>Caldilineales</taxon>
        <taxon>Caldilineaceae</taxon>
    </lineage>
</organism>
<dbReference type="AlphaFoldDB" id="A0A6B0YX48"/>
<dbReference type="InterPro" id="IPR000515">
    <property type="entry name" value="MetI-like"/>
</dbReference>
<dbReference type="GO" id="GO:0005886">
    <property type="term" value="C:plasma membrane"/>
    <property type="evidence" value="ECO:0007669"/>
    <property type="project" value="UniProtKB-SubCell"/>
</dbReference>
<feature type="transmembrane region" description="Helical" evidence="8">
    <location>
        <begin position="414"/>
        <end position="432"/>
    </location>
</feature>
<feature type="transmembrane region" description="Helical" evidence="8">
    <location>
        <begin position="366"/>
        <end position="385"/>
    </location>
</feature>
<dbReference type="PANTHER" id="PTHR43227">
    <property type="entry name" value="BLL4140 PROTEIN"/>
    <property type="match status" value="1"/>
</dbReference>
<evidence type="ECO:0000256" key="2">
    <source>
        <dbReference type="ARBA" id="ARBA00022448"/>
    </source>
</evidence>
<dbReference type="InterPro" id="IPR018391">
    <property type="entry name" value="PQQ_b-propeller_rpt"/>
</dbReference>
<feature type="transmembrane region" description="Helical" evidence="8">
    <location>
        <begin position="475"/>
        <end position="500"/>
    </location>
</feature>
<feature type="transmembrane region" description="Helical" evidence="8">
    <location>
        <begin position="507"/>
        <end position="528"/>
    </location>
</feature>
<comment type="similarity">
    <text evidence="8">Belongs to the binding-protein-dependent transport system permease family.</text>
</comment>
<keyword evidence="6 8" id="KW-0472">Membrane</keyword>
<dbReference type="PROSITE" id="PS50082">
    <property type="entry name" value="WD_REPEATS_2"/>
    <property type="match status" value="1"/>
</dbReference>
<dbReference type="InterPro" id="IPR035906">
    <property type="entry name" value="MetI-like_sf"/>
</dbReference>
<dbReference type="Pfam" id="PF00528">
    <property type="entry name" value="BPD_transp_1"/>
    <property type="match status" value="1"/>
</dbReference>
<evidence type="ECO:0000256" key="7">
    <source>
        <dbReference type="PROSITE-ProRule" id="PRU00221"/>
    </source>
</evidence>
<dbReference type="InterPro" id="IPR050809">
    <property type="entry name" value="UgpAE/MalFG_permease"/>
</dbReference>
<name>A0A6B0YX48_9CHLR</name>
<dbReference type="SUPFAM" id="SSF161098">
    <property type="entry name" value="MetI-like"/>
    <property type="match status" value="1"/>
</dbReference>
<evidence type="ECO:0000256" key="1">
    <source>
        <dbReference type="ARBA" id="ARBA00004651"/>
    </source>
</evidence>
<dbReference type="Gene3D" id="1.10.3720.10">
    <property type="entry name" value="MetI-like"/>
    <property type="match status" value="1"/>
</dbReference>
<protein>
    <submittedName>
        <fullName evidence="10">PQQ-binding-like beta-propeller repeat protein</fullName>
    </submittedName>
</protein>
<dbReference type="InterPro" id="IPR015943">
    <property type="entry name" value="WD40/YVTN_repeat-like_dom_sf"/>
</dbReference>
<keyword evidence="2 8" id="KW-0813">Transport</keyword>
<comment type="caution">
    <text evidence="10">The sequence shown here is derived from an EMBL/GenBank/DDBJ whole genome shotgun (WGS) entry which is preliminary data.</text>
</comment>
<sequence>MGLSTPGVSNKSWFNRNRSGMPLSTGSGLSGLPVRTAAGQFWQAAAAIALAATLLLVVAMPLSAQSPDGQLWVHGSASRVQAVAVSEDGSLVAVGSRDNSLSLFDGSGELLWKFEAENSILGVDISPDGQWLAIASEDRFVYLLDADKNVLWKYKAARPMNNAAVAADGSLVAATSDDLSVYVFDNEGTLLWREELGIGVRAIDIYGSAEKARVVLGSDDGLITIYSREGRDLLQAWLDYSVKTVSVTSNGARILAGTSDGSAVLLNGANGSEIWRFEAEDSVNSVSLAGDGSSALVGSEDGSAYLLDGSGILTHQFRQESEVLSVSIAGDGNRLSIGTVSGAARVFDRAAALSGAARSSAQRQRLIFAVVGVIALLILAAVWAARTTAAGQQVWQRSAAGPLGVLQSMWSARLSYLLILPTLALLLTFNYYPAFSGLYHAFTDWSPGVRTEWVGLSNFYSLMENRFFLSGFRNAAILVVVSVAKTMTMPLLVAEFIFNLRNRFSQYWFRTLFVVPIVLPAVVEILVWNNIYDPAIGLLNESLKLVGLENLTRVWYGDASVALGSIIFIGVPWVNAFALLIFYGGLISISNEIIDASLVDGASTWRRFWSIDLPLLMGQIKLLLILNFINAVQTFELVFLTTGGGPGASTYTPALELYYKAMRMDRMGIASAIGMILFFIILAGTIVNMRFVSSSTEYEA</sequence>
<feature type="transmembrane region" description="Helical" evidence="8">
    <location>
        <begin position="561"/>
        <end position="583"/>
    </location>
</feature>
<proteinExistence type="inferred from homology"/>
<dbReference type="PROSITE" id="PS50928">
    <property type="entry name" value="ABC_TM1"/>
    <property type="match status" value="1"/>
</dbReference>
<evidence type="ECO:0000259" key="9">
    <source>
        <dbReference type="PROSITE" id="PS50928"/>
    </source>
</evidence>
<evidence type="ECO:0000256" key="6">
    <source>
        <dbReference type="ARBA" id="ARBA00023136"/>
    </source>
</evidence>
<gene>
    <name evidence="10" type="ORF">F4Y42_19510</name>
</gene>
<feature type="repeat" description="WD" evidence="7">
    <location>
        <begin position="73"/>
        <end position="105"/>
    </location>
</feature>
<evidence type="ECO:0000313" key="10">
    <source>
        <dbReference type="EMBL" id="MXY95630.1"/>
    </source>
</evidence>
<dbReference type="EMBL" id="VXRG01000165">
    <property type="protein sequence ID" value="MXY95630.1"/>
    <property type="molecule type" value="Genomic_DNA"/>
</dbReference>
<feature type="transmembrane region" description="Helical" evidence="8">
    <location>
        <begin position="667"/>
        <end position="687"/>
    </location>
</feature>
<keyword evidence="3" id="KW-1003">Cell membrane</keyword>
<feature type="domain" description="ABC transmembrane type-1" evidence="9">
    <location>
        <begin position="472"/>
        <end position="688"/>
    </location>
</feature>
<evidence type="ECO:0000256" key="4">
    <source>
        <dbReference type="ARBA" id="ARBA00022692"/>
    </source>
</evidence>
<dbReference type="Gene3D" id="2.130.10.10">
    <property type="entry name" value="YVTN repeat-like/Quinoprotein amine dehydrogenase"/>
    <property type="match status" value="2"/>
</dbReference>
<keyword evidence="5 8" id="KW-1133">Transmembrane helix</keyword>
<dbReference type="CDD" id="cd06261">
    <property type="entry name" value="TM_PBP2"/>
    <property type="match status" value="1"/>
</dbReference>
<evidence type="ECO:0000256" key="8">
    <source>
        <dbReference type="RuleBase" id="RU363032"/>
    </source>
</evidence>
<accession>A0A6B0YX48</accession>
<evidence type="ECO:0000256" key="3">
    <source>
        <dbReference type="ARBA" id="ARBA00022475"/>
    </source>
</evidence>
<dbReference type="PANTHER" id="PTHR43227:SF11">
    <property type="entry name" value="BLL4140 PROTEIN"/>
    <property type="match status" value="1"/>
</dbReference>
<dbReference type="InterPro" id="IPR011047">
    <property type="entry name" value="Quinoprotein_ADH-like_sf"/>
</dbReference>
<dbReference type="SMART" id="SM00564">
    <property type="entry name" value="PQQ"/>
    <property type="match status" value="5"/>
</dbReference>
<reference evidence="10" key="1">
    <citation type="submission" date="2019-09" db="EMBL/GenBank/DDBJ databases">
        <title>Characterisation of the sponge microbiome using genome-centric metagenomics.</title>
        <authorList>
            <person name="Engelberts J.P."/>
            <person name="Robbins S.J."/>
            <person name="De Goeij J.M."/>
            <person name="Aranda M."/>
            <person name="Bell S.C."/>
            <person name="Webster N.S."/>
        </authorList>
    </citation>
    <scope>NUCLEOTIDE SEQUENCE</scope>
    <source>
        <strain evidence="10">SB0664_bin_27</strain>
    </source>
</reference>
<dbReference type="SMART" id="SM00320">
    <property type="entry name" value="WD40"/>
    <property type="match status" value="6"/>
</dbReference>
<evidence type="ECO:0000256" key="5">
    <source>
        <dbReference type="ARBA" id="ARBA00022989"/>
    </source>
</evidence>
<dbReference type="InterPro" id="IPR001680">
    <property type="entry name" value="WD40_rpt"/>
</dbReference>
<comment type="subcellular location">
    <subcellularLocation>
        <location evidence="1 8">Cell membrane</location>
        <topology evidence="1 8">Multi-pass membrane protein</topology>
    </subcellularLocation>
</comment>
<keyword evidence="7" id="KW-0853">WD repeat</keyword>
<dbReference type="GO" id="GO:0055085">
    <property type="term" value="P:transmembrane transport"/>
    <property type="evidence" value="ECO:0007669"/>
    <property type="project" value="InterPro"/>
</dbReference>
<dbReference type="SUPFAM" id="SSF50998">
    <property type="entry name" value="Quinoprotein alcohol dehydrogenase-like"/>
    <property type="match status" value="1"/>
</dbReference>
<dbReference type="Pfam" id="PF13360">
    <property type="entry name" value="PQQ_2"/>
    <property type="match status" value="1"/>
</dbReference>
<keyword evidence="4 8" id="KW-0812">Transmembrane</keyword>
<dbReference type="InterPro" id="IPR002372">
    <property type="entry name" value="PQQ_rpt_dom"/>
</dbReference>